<evidence type="ECO:0000313" key="3">
    <source>
        <dbReference type="EMBL" id="TGY90239.1"/>
    </source>
</evidence>
<organism evidence="3 4">
    <name type="scientific">Marinicauda algicola</name>
    <dbReference type="NCBI Taxonomy" id="2029849"/>
    <lineage>
        <taxon>Bacteria</taxon>
        <taxon>Pseudomonadati</taxon>
        <taxon>Pseudomonadota</taxon>
        <taxon>Alphaproteobacteria</taxon>
        <taxon>Maricaulales</taxon>
        <taxon>Maricaulaceae</taxon>
        <taxon>Marinicauda</taxon>
    </lineage>
</organism>
<accession>A0A4V3RYF8</accession>
<feature type="chain" id="PRO_5020255155" description="Antifreeze glycopeptide" evidence="2">
    <location>
        <begin position="23"/>
        <end position="568"/>
    </location>
</feature>
<name>A0A4V3RYF8_9PROT</name>
<evidence type="ECO:0008006" key="5">
    <source>
        <dbReference type="Google" id="ProtNLM"/>
    </source>
</evidence>
<gene>
    <name evidence="3" type="ORF">E5163_03715</name>
</gene>
<dbReference type="RefSeq" id="WP_135994737.1">
    <property type="nucleotide sequence ID" value="NZ_CP071057.1"/>
</dbReference>
<keyword evidence="4" id="KW-1185">Reference proteome</keyword>
<feature type="signal peptide" evidence="2">
    <location>
        <begin position="1"/>
        <end position="22"/>
    </location>
</feature>
<sequence>MNSAARLALAAAALLAAGSAAAQEGSGIEVRQLGTVDPFQVAVSDALPERVWSSGDAAVTEAVLAALPGMDSEGWNEAAAARLAARALLSGGPPPQGAQDSFQLAALRADRALAAAGARPVFTLLERTPQLNQSPALSRVHAEAGFALGETEAACRSAEQLLTGRDQPYWLRARAACSAFAGNIAAAELAAELARSVEPAPVFDTLFDAYTLDQELPGGTRPTNGLELALAHAIAPDAALAVADAAPGWLAEAAQGFGPPIALPELLSEALEAAMAMDGAERATVLGALAGQDLDRTIAAEALAVRLEEAAASGRFVEVARAYGDEVATLPITGDTLAYGRHFVLAAILAGDLDSARIWREALFDGPPAAEPEAPAGLPDLAGPGAIEAPAGLTPPASAKPLFEPQDSWTPPSAETLVALDYALAIAEGEISGPAFEALLLARIEGGEADRLAEAAGLVPLGAPVPARLRLALQPVLATEAQPAGNGGEVDEAAGPAGPVPAAPDAAGALVSAAAGALAESQLQAARTVEALGVSPRGLALAAFVLAEAGLEDEARRLVLEVVAEGAM</sequence>
<dbReference type="AlphaFoldDB" id="A0A4V3RYF8"/>
<proteinExistence type="predicted"/>
<dbReference type="EMBL" id="SRXW01000001">
    <property type="protein sequence ID" value="TGY90239.1"/>
    <property type="molecule type" value="Genomic_DNA"/>
</dbReference>
<evidence type="ECO:0000256" key="1">
    <source>
        <dbReference type="SAM" id="MobiDB-lite"/>
    </source>
</evidence>
<keyword evidence="2" id="KW-0732">Signal</keyword>
<dbReference type="OrthoDB" id="8478731at2"/>
<evidence type="ECO:0000313" key="4">
    <source>
        <dbReference type="Proteomes" id="UP000308054"/>
    </source>
</evidence>
<protein>
    <recommendedName>
        <fullName evidence="5">Antifreeze glycopeptide</fullName>
    </recommendedName>
</protein>
<comment type="caution">
    <text evidence="3">The sequence shown here is derived from an EMBL/GenBank/DDBJ whole genome shotgun (WGS) entry which is preliminary data.</text>
</comment>
<reference evidence="3 4" key="1">
    <citation type="journal article" date="2017" name="Int. J. Syst. Evol. Microbiol.">
        <title>Marinicauda algicola sp. nov., isolated from a marine red alga Rhodosorus marinus.</title>
        <authorList>
            <person name="Jeong S.E."/>
            <person name="Jeon S.H."/>
            <person name="Chun B.H."/>
            <person name="Kim D.W."/>
            <person name="Jeon C.O."/>
        </authorList>
    </citation>
    <scope>NUCLEOTIDE SEQUENCE [LARGE SCALE GENOMIC DNA]</scope>
    <source>
        <strain evidence="3 4">JCM 31718</strain>
    </source>
</reference>
<dbReference type="Proteomes" id="UP000308054">
    <property type="component" value="Unassembled WGS sequence"/>
</dbReference>
<evidence type="ECO:0000256" key="2">
    <source>
        <dbReference type="SAM" id="SignalP"/>
    </source>
</evidence>
<feature type="region of interest" description="Disordered" evidence="1">
    <location>
        <begin position="382"/>
        <end position="408"/>
    </location>
</feature>